<gene>
    <name evidence="2" type="ORF">NQ314_021443</name>
</gene>
<keyword evidence="1" id="KW-0812">Transmembrane</keyword>
<comment type="caution">
    <text evidence="2">The sequence shown here is derived from an EMBL/GenBank/DDBJ whole genome shotgun (WGS) entry which is preliminary data.</text>
</comment>
<keyword evidence="3" id="KW-1185">Reference proteome</keyword>
<name>A0AAV8WI34_9CUCU</name>
<sequence length="106" mass="12640">MDNDETDAYLLATSVLLLLGAALKKKSNRTSRRWKTRTIYRDRKQCGFYTVTFLKMKSDDPEQFFKYTRMTTMVFDYLLSKLKNKLKRRRISDQICPEEKLAITLQ</sequence>
<keyword evidence="1" id="KW-1133">Transmembrane helix</keyword>
<dbReference type="AlphaFoldDB" id="A0AAV8WI34"/>
<keyword evidence="1" id="KW-0472">Membrane</keyword>
<proteinExistence type="predicted"/>
<feature type="transmembrane region" description="Helical" evidence="1">
    <location>
        <begin position="6"/>
        <end position="23"/>
    </location>
</feature>
<organism evidence="2 3">
    <name type="scientific">Rhamnusium bicolor</name>
    <dbReference type="NCBI Taxonomy" id="1586634"/>
    <lineage>
        <taxon>Eukaryota</taxon>
        <taxon>Metazoa</taxon>
        <taxon>Ecdysozoa</taxon>
        <taxon>Arthropoda</taxon>
        <taxon>Hexapoda</taxon>
        <taxon>Insecta</taxon>
        <taxon>Pterygota</taxon>
        <taxon>Neoptera</taxon>
        <taxon>Endopterygota</taxon>
        <taxon>Coleoptera</taxon>
        <taxon>Polyphaga</taxon>
        <taxon>Cucujiformia</taxon>
        <taxon>Chrysomeloidea</taxon>
        <taxon>Cerambycidae</taxon>
        <taxon>Lepturinae</taxon>
        <taxon>Rhagiini</taxon>
        <taxon>Rhamnusium</taxon>
    </lineage>
</organism>
<dbReference type="EMBL" id="JANEYF010005978">
    <property type="protein sequence ID" value="KAJ8926207.1"/>
    <property type="molecule type" value="Genomic_DNA"/>
</dbReference>
<dbReference type="Proteomes" id="UP001162156">
    <property type="component" value="Unassembled WGS sequence"/>
</dbReference>
<evidence type="ECO:0000256" key="1">
    <source>
        <dbReference type="SAM" id="Phobius"/>
    </source>
</evidence>
<evidence type="ECO:0000313" key="2">
    <source>
        <dbReference type="EMBL" id="KAJ8926207.1"/>
    </source>
</evidence>
<evidence type="ECO:0000313" key="3">
    <source>
        <dbReference type="Proteomes" id="UP001162156"/>
    </source>
</evidence>
<accession>A0AAV8WI34</accession>
<protein>
    <submittedName>
        <fullName evidence="2">Uncharacterized protein</fullName>
    </submittedName>
</protein>
<reference evidence="2" key="1">
    <citation type="journal article" date="2023" name="Insect Mol. Biol.">
        <title>Genome sequencing provides insights into the evolution of gene families encoding plant cell wall-degrading enzymes in longhorned beetles.</title>
        <authorList>
            <person name="Shin N.R."/>
            <person name="Okamura Y."/>
            <person name="Kirsch R."/>
            <person name="Pauchet Y."/>
        </authorList>
    </citation>
    <scope>NUCLEOTIDE SEQUENCE</scope>
    <source>
        <strain evidence="2">RBIC_L_NR</strain>
    </source>
</reference>